<dbReference type="AlphaFoldDB" id="A0A811TF66"/>
<protein>
    <submittedName>
        <fullName evidence="1">Uncharacterized protein</fullName>
    </submittedName>
</protein>
<name>A0A811TF66_9EURY</name>
<proteinExistence type="predicted"/>
<sequence>MIESRTVLRTMLAGALADAAPAAGEEAAA</sequence>
<gene>
    <name evidence="1" type="ORF">EMLJLAPB_01214</name>
</gene>
<organism evidence="1 2">
    <name type="scientific">Candidatus Argoarchaeum ethanivorans</name>
    <dbReference type="NCBI Taxonomy" id="2608793"/>
    <lineage>
        <taxon>Archaea</taxon>
        <taxon>Methanobacteriati</taxon>
        <taxon>Methanobacteriota</taxon>
        <taxon>Stenosarchaea group</taxon>
        <taxon>Methanomicrobia</taxon>
        <taxon>Methanosarcinales</taxon>
        <taxon>Methanosarcinales incertae sedis</taxon>
        <taxon>GOM Arc I cluster</taxon>
        <taxon>Candidatus Argoarchaeum</taxon>
    </lineage>
</organism>
<evidence type="ECO:0000313" key="1">
    <source>
        <dbReference type="EMBL" id="CAD6495122.1"/>
    </source>
</evidence>
<accession>A0A811TF66</accession>
<evidence type="ECO:0000313" key="2">
    <source>
        <dbReference type="Proteomes" id="UP000634805"/>
    </source>
</evidence>
<dbReference type="EMBL" id="CAJHIS010000064">
    <property type="protein sequence ID" value="CAD6495122.1"/>
    <property type="molecule type" value="Genomic_DNA"/>
</dbReference>
<dbReference type="Proteomes" id="UP000634805">
    <property type="component" value="Unassembled WGS sequence"/>
</dbReference>
<reference evidence="1" key="1">
    <citation type="submission" date="2020-10" db="EMBL/GenBank/DDBJ databases">
        <authorList>
            <person name="Hahn C.J."/>
            <person name="Laso-Perez R."/>
            <person name="Vulcano F."/>
            <person name="Vaziourakis K.-M."/>
            <person name="Stokke R."/>
            <person name="Steen I.H."/>
            <person name="Teske A."/>
            <person name="Boetius A."/>
            <person name="Liebeke M."/>
            <person name="Amann R."/>
            <person name="Knittel K."/>
        </authorList>
    </citation>
    <scope>NUCLEOTIDE SEQUENCE</scope>
    <source>
        <strain evidence="1">Gfbio:e3339647-f889-4370-9287-4fb5cb688e4c:AG392D22_GoMArc1</strain>
    </source>
</reference>
<comment type="caution">
    <text evidence="1">The sequence shown here is derived from an EMBL/GenBank/DDBJ whole genome shotgun (WGS) entry which is preliminary data.</text>
</comment>